<evidence type="ECO:0000313" key="9">
    <source>
        <dbReference type="EMBL" id="GEL01446.1"/>
    </source>
</evidence>
<dbReference type="GO" id="GO:0031119">
    <property type="term" value="P:tRNA pseudouridine synthesis"/>
    <property type="evidence" value="ECO:0007669"/>
    <property type="project" value="UniProtKB-UniRule"/>
</dbReference>
<protein>
    <recommendedName>
        <fullName evidence="4">tRNA pseudouridine synthase A</fullName>
        <ecNumber evidence="4">5.4.99.12</ecNumber>
    </recommendedName>
    <alternativeName>
        <fullName evidence="4">tRNA pseudouridine(38-40) synthase</fullName>
    </alternativeName>
    <alternativeName>
        <fullName evidence="4">tRNA pseudouridylate synthase I</fullName>
    </alternativeName>
    <alternativeName>
        <fullName evidence="4">tRNA-uridine isomerase I</fullName>
    </alternativeName>
</protein>
<comment type="function">
    <text evidence="4">Formation of pseudouridine at positions 38, 39 and 40 in the anticodon stem and loop of transfer RNAs.</text>
</comment>
<dbReference type="Gene3D" id="3.30.70.660">
    <property type="entry name" value="Pseudouridine synthase I, catalytic domain, C-terminal subdomain"/>
    <property type="match status" value="1"/>
</dbReference>
<evidence type="ECO:0000256" key="5">
    <source>
        <dbReference type="PIRSR" id="PIRSR001430-1"/>
    </source>
</evidence>
<dbReference type="EMBL" id="BJVC01000001">
    <property type="protein sequence ID" value="GEL01446.1"/>
    <property type="molecule type" value="Genomic_DNA"/>
</dbReference>
<dbReference type="Gene3D" id="3.30.70.580">
    <property type="entry name" value="Pseudouridine synthase I, catalytic domain, N-terminal subdomain"/>
    <property type="match status" value="1"/>
</dbReference>
<dbReference type="InterPro" id="IPR020094">
    <property type="entry name" value="TruA/RsuA/RluB/E/F_N"/>
</dbReference>
<dbReference type="InterPro" id="IPR020095">
    <property type="entry name" value="PsdUridine_synth_TruA_C"/>
</dbReference>
<comment type="caution">
    <text evidence="4">Lacks conserved residue(s) required for the propagation of feature annotation.</text>
</comment>
<evidence type="ECO:0000256" key="3">
    <source>
        <dbReference type="ARBA" id="ARBA00023235"/>
    </source>
</evidence>
<comment type="similarity">
    <text evidence="1 4 7">Belongs to the tRNA pseudouridine synthase TruA family.</text>
</comment>
<comment type="catalytic activity">
    <reaction evidence="4 7">
        <text>uridine(38/39/40) in tRNA = pseudouridine(38/39/40) in tRNA</text>
        <dbReference type="Rhea" id="RHEA:22376"/>
        <dbReference type="Rhea" id="RHEA-COMP:10085"/>
        <dbReference type="Rhea" id="RHEA-COMP:10087"/>
        <dbReference type="ChEBI" id="CHEBI:65314"/>
        <dbReference type="ChEBI" id="CHEBI:65315"/>
        <dbReference type="EC" id="5.4.99.12"/>
    </reaction>
</comment>
<evidence type="ECO:0000256" key="2">
    <source>
        <dbReference type="ARBA" id="ARBA00022694"/>
    </source>
</evidence>
<feature type="binding site" evidence="4 6">
    <location>
        <position position="123"/>
    </location>
    <ligand>
        <name>substrate</name>
    </ligand>
</feature>
<comment type="caution">
    <text evidence="9">The sequence shown here is derived from an EMBL/GenBank/DDBJ whole genome shotgun (WGS) entry which is preliminary data.</text>
</comment>
<sequence length="263" mass="28929">MANDGPAPGYTRWALRIEYDGTGTVGWQRQNNGVSVQERLEDAASRLVADAPVMTATAGRTDAGVHAAAMVVQLDLPETAARDARQIRDGLSFHLKPHRIAVLDAAAARPGWHARFSAVSRSYRYTILNRPTRPVLDLDHVWHVRHELDAEAMHAAARFLIGRHDFSSFRASSCQASGPVRTLDRLDVSRSGVYIHIDATARSFLHHQVRNLAGSLQMVGCGRWPVERMKSVLEARDRRKAGPTAPPEGLCLVGVGYPEDPFS</sequence>
<dbReference type="EC" id="5.4.99.12" evidence="4"/>
<dbReference type="InterPro" id="IPR001406">
    <property type="entry name" value="PsdUridine_synth_TruA"/>
</dbReference>
<evidence type="ECO:0000256" key="1">
    <source>
        <dbReference type="ARBA" id="ARBA00009375"/>
    </source>
</evidence>
<evidence type="ECO:0000313" key="10">
    <source>
        <dbReference type="Proteomes" id="UP000321405"/>
    </source>
</evidence>
<evidence type="ECO:0000256" key="4">
    <source>
        <dbReference type="HAMAP-Rule" id="MF_00171"/>
    </source>
</evidence>
<dbReference type="Pfam" id="PF01416">
    <property type="entry name" value="PseudoU_synth_1"/>
    <property type="match status" value="1"/>
</dbReference>
<organism evidence="9 10">
    <name type="scientific">Swaminathania salitolerans</name>
    <dbReference type="NCBI Taxonomy" id="182838"/>
    <lineage>
        <taxon>Bacteria</taxon>
        <taxon>Pseudomonadati</taxon>
        <taxon>Pseudomonadota</taxon>
        <taxon>Alphaproteobacteria</taxon>
        <taxon>Acetobacterales</taxon>
        <taxon>Acetobacteraceae</taxon>
        <taxon>Swaminathania</taxon>
    </lineage>
</organism>
<reference evidence="9 10" key="1">
    <citation type="submission" date="2019-07" db="EMBL/GenBank/DDBJ databases">
        <title>Whole genome shotgun sequence of Swaminathania salitolerans NBRC 104436.</title>
        <authorList>
            <person name="Hosoyama A."/>
            <person name="Uohara A."/>
            <person name="Ohji S."/>
            <person name="Ichikawa N."/>
        </authorList>
    </citation>
    <scope>NUCLEOTIDE SEQUENCE [LARGE SCALE GENOMIC DNA]</scope>
    <source>
        <strain evidence="9 10">NBRC 104436</strain>
    </source>
</reference>
<dbReference type="CDD" id="cd02570">
    <property type="entry name" value="PseudoU_synth_EcTruA"/>
    <property type="match status" value="1"/>
</dbReference>
<keyword evidence="10" id="KW-1185">Reference proteome</keyword>
<keyword evidence="2 4" id="KW-0819">tRNA processing</keyword>
<evidence type="ECO:0000256" key="7">
    <source>
        <dbReference type="RuleBase" id="RU003792"/>
    </source>
</evidence>
<dbReference type="NCBIfam" id="TIGR00071">
    <property type="entry name" value="hisT_truA"/>
    <property type="match status" value="1"/>
</dbReference>
<dbReference type="GO" id="GO:0160147">
    <property type="term" value="F:tRNA pseudouridine(38-40) synthase activity"/>
    <property type="evidence" value="ECO:0007669"/>
    <property type="project" value="UniProtKB-EC"/>
</dbReference>
<evidence type="ECO:0000259" key="8">
    <source>
        <dbReference type="Pfam" id="PF01416"/>
    </source>
</evidence>
<dbReference type="PANTHER" id="PTHR11142">
    <property type="entry name" value="PSEUDOURIDYLATE SYNTHASE"/>
    <property type="match status" value="1"/>
</dbReference>
<proteinExistence type="inferred from homology"/>
<comment type="subunit">
    <text evidence="4">Homodimer.</text>
</comment>
<dbReference type="GO" id="GO:0003723">
    <property type="term" value="F:RNA binding"/>
    <property type="evidence" value="ECO:0007669"/>
    <property type="project" value="InterPro"/>
</dbReference>
<dbReference type="InterPro" id="IPR020103">
    <property type="entry name" value="PsdUridine_synth_cat_dom_sf"/>
</dbReference>
<name>A0A511BM87_9PROT</name>
<keyword evidence="3 4" id="KW-0413">Isomerase</keyword>
<gene>
    <name evidence="4 9" type="primary">truA</name>
    <name evidence="9" type="ORF">SSA02_06090</name>
</gene>
<dbReference type="PIRSF" id="PIRSF001430">
    <property type="entry name" value="tRNA_psdUrid_synth"/>
    <property type="match status" value="1"/>
</dbReference>
<dbReference type="RefSeq" id="WP_186807645.1">
    <property type="nucleotide sequence ID" value="NZ_BJVC01000001.1"/>
</dbReference>
<evidence type="ECO:0000256" key="6">
    <source>
        <dbReference type="PIRSR" id="PIRSR001430-2"/>
    </source>
</evidence>
<dbReference type="AlphaFoldDB" id="A0A511BM87"/>
<dbReference type="Proteomes" id="UP000321405">
    <property type="component" value="Unassembled WGS sequence"/>
</dbReference>
<dbReference type="PANTHER" id="PTHR11142:SF0">
    <property type="entry name" value="TRNA PSEUDOURIDINE SYNTHASE-LIKE 1"/>
    <property type="match status" value="1"/>
</dbReference>
<feature type="active site" description="Nucleophile" evidence="4 5">
    <location>
        <position position="62"/>
    </location>
</feature>
<dbReference type="InterPro" id="IPR020097">
    <property type="entry name" value="PsdUridine_synth_TruA_a/b_dom"/>
</dbReference>
<dbReference type="FunFam" id="3.30.70.580:FF:000001">
    <property type="entry name" value="tRNA pseudouridine synthase A"/>
    <property type="match status" value="1"/>
</dbReference>
<accession>A0A511BM87</accession>
<dbReference type="HAMAP" id="MF_00171">
    <property type="entry name" value="TruA"/>
    <property type="match status" value="1"/>
</dbReference>
<dbReference type="SUPFAM" id="SSF55120">
    <property type="entry name" value="Pseudouridine synthase"/>
    <property type="match status" value="1"/>
</dbReference>
<feature type="domain" description="Pseudouridine synthase I TruA alpha/beta" evidence="8">
    <location>
        <begin position="156"/>
        <end position="258"/>
    </location>
</feature>